<accession>A0AB33Z449</accession>
<evidence type="ECO:0000313" key="2">
    <source>
        <dbReference type="Proteomes" id="UP000015462"/>
    </source>
</evidence>
<dbReference type="EMBL" id="ASHL01000001">
    <property type="protein sequence ID" value="EPD13983.1"/>
    <property type="molecule type" value="Genomic_DNA"/>
</dbReference>
<dbReference type="Proteomes" id="UP000015462">
    <property type="component" value="Unassembled WGS sequence"/>
</dbReference>
<dbReference type="AlphaFoldDB" id="A0AB33Z449"/>
<proteinExistence type="predicted"/>
<reference evidence="1 2" key="1">
    <citation type="journal article" date="2013" name="Genome Announc.">
        <title>Genome Sequence of the Pyrene- and Fluoranthene-Degrading Bacterium Cycloclasticus sp. Strain PY97M.</title>
        <authorList>
            <person name="Cui Z."/>
            <person name="Xu G."/>
            <person name="Li Q."/>
            <person name="Gao W."/>
            <person name="Zheng L."/>
        </authorList>
    </citation>
    <scope>NUCLEOTIDE SEQUENCE [LARGE SCALE GENOMIC DNA]</scope>
    <source>
        <strain evidence="1 2">PY97M</strain>
    </source>
</reference>
<protein>
    <recommendedName>
        <fullName evidence="3">Secreted protein</fullName>
    </recommendedName>
</protein>
<gene>
    <name evidence="1" type="ORF">L196_00750</name>
</gene>
<evidence type="ECO:0008006" key="3">
    <source>
        <dbReference type="Google" id="ProtNLM"/>
    </source>
</evidence>
<organism evidence="1 2">
    <name type="scientific">Cycloclasticus pugetii</name>
    <dbReference type="NCBI Taxonomy" id="34068"/>
    <lineage>
        <taxon>Bacteria</taxon>
        <taxon>Pseudomonadati</taxon>
        <taxon>Pseudomonadota</taxon>
        <taxon>Gammaproteobacteria</taxon>
        <taxon>Thiotrichales</taxon>
        <taxon>Piscirickettsiaceae</taxon>
        <taxon>Cycloclasticus</taxon>
    </lineage>
</organism>
<sequence>MMTIIFNAFLIAKIICLTFGIKLSHSHNIFSYVVKQQLFAERLKRNRLLTKGNSTYQTIANIRLYFKLSKKLTNGIRFSSSLASNKKQPLHQYVVTNNQMHQRIK</sequence>
<keyword evidence="2" id="KW-1185">Reference proteome</keyword>
<comment type="caution">
    <text evidence="1">The sequence shown here is derived from an EMBL/GenBank/DDBJ whole genome shotgun (WGS) entry which is preliminary data.</text>
</comment>
<evidence type="ECO:0000313" key="1">
    <source>
        <dbReference type="EMBL" id="EPD13983.1"/>
    </source>
</evidence>
<name>A0AB33Z449_9GAMM</name>